<name>J2K783_9FLAO</name>
<feature type="domain" description="Fatty acid desaturase" evidence="2">
    <location>
        <begin position="75"/>
        <end position="349"/>
    </location>
</feature>
<dbReference type="Pfam" id="PF00487">
    <property type="entry name" value="FA_desaturase"/>
    <property type="match status" value="1"/>
</dbReference>
<evidence type="ECO:0000256" key="1">
    <source>
        <dbReference type="SAM" id="Phobius"/>
    </source>
</evidence>
<keyword evidence="4" id="KW-1185">Reference proteome</keyword>
<keyword evidence="1" id="KW-1133">Transmembrane helix</keyword>
<comment type="caution">
    <text evidence="3">The sequence shown here is derived from an EMBL/GenBank/DDBJ whole genome shotgun (WGS) entry which is preliminary data.</text>
</comment>
<feature type="transmembrane region" description="Helical" evidence="1">
    <location>
        <begin position="170"/>
        <end position="189"/>
    </location>
</feature>
<dbReference type="AlphaFoldDB" id="J2K783"/>
<dbReference type="GO" id="GO:0016717">
    <property type="term" value="F:oxidoreductase activity, acting on paired donors, with oxidation of a pair of donors resulting in the reduction of molecular oxygen to two molecules of water"/>
    <property type="evidence" value="ECO:0007669"/>
    <property type="project" value="TreeGrafter"/>
</dbReference>
<dbReference type="InterPro" id="IPR005804">
    <property type="entry name" value="FA_desaturase_dom"/>
</dbReference>
<dbReference type="InterPro" id="IPR012171">
    <property type="entry name" value="Fatty_acid_desaturase"/>
</dbReference>
<dbReference type="PANTHER" id="PTHR19353:SF19">
    <property type="entry name" value="DELTA(5) FATTY ACID DESATURASE C-RELATED"/>
    <property type="match status" value="1"/>
</dbReference>
<dbReference type="GO" id="GO:0016020">
    <property type="term" value="C:membrane"/>
    <property type="evidence" value="ECO:0007669"/>
    <property type="project" value="TreeGrafter"/>
</dbReference>
<reference evidence="3 4" key="1">
    <citation type="journal article" date="2012" name="J. Bacteriol.">
        <title>Twenty-one genome sequences from Pseudomonas species and 19 genome sequences from diverse bacteria isolated from the rhizosphere and endosphere of Populus deltoides.</title>
        <authorList>
            <person name="Brown S.D."/>
            <person name="Utturkar S.M."/>
            <person name="Klingeman D.M."/>
            <person name="Johnson C.M."/>
            <person name="Martin S.L."/>
            <person name="Land M.L."/>
            <person name="Lu T.Y."/>
            <person name="Schadt C.W."/>
            <person name="Doktycz M.J."/>
            <person name="Pelletier D.A."/>
        </authorList>
    </citation>
    <scope>NUCLEOTIDE SEQUENCE [LARGE SCALE GENOMIC DNA]</scope>
    <source>
        <strain evidence="3 4">CF314</strain>
    </source>
</reference>
<protein>
    <submittedName>
        <fullName evidence="3">Fatty acid desaturase</fullName>
    </submittedName>
</protein>
<organism evidence="3 4">
    <name type="scientific">Chryseobacterium populi</name>
    <dbReference type="NCBI Taxonomy" id="1144316"/>
    <lineage>
        <taxon>Bacteria</taxon>
        <taxon>Pseudomonadati</taxon>
        <taxon>Bacteroidota</taxon>
        <taxon>Flavobacteriia</taxon>
        <taxon>Flavobacteriales</taxon>
        <taxon>Weeksellaceae</taxon>
        <taxon>Chryseobacterium group</taxon>
        <taxon>Chryseobacterium</taxon>
    </lineage>
</organism>
<dbReference type="PATRIC" id="fig|1144316.3.peg.41"/>
<evidence type="ECO:0000313" key="4">
    <source>
        <dbReference type="Proteomes" id="UP000007509"/>
    </source>
</evidence>
<dbReference type="PANTHER" id="PTHR19353">
    <property type="entry name" value="FATTY ACID DESATURASE 2"/>
    <property type="match status" value="1"/>
</dbReference>
<accession>J2K783</accession>
<gene>
    <name evidence="3" type="ORF">PMI13_00039</name>
</gene>
<dbReference type="GO" id="GO:0008610">
    <property type="term" value="P:lipid biosynthetic process"/>
    <property type="evidence" value="ECO:0007669"/>
    <property type="project" value="UniProtKB-ARBA"/>
</dbReference>
<feature type="transmembrane region" description="Helical" evidence="1">
    <location>
        <begin position="222"/>
        <end position="240"/>
    </location>
</feature>
<keyword evidence="1" id="KW-0812">Transmembrane</keyword>
<evidence type="ECO:0000259" key="2">
    <source>
        <dbReference type="Pfam" id="PF00487"/>
    </source>
</evidence>
<evidence type="ECO:0000313" key="3">
    <source>
        <dbReference type="EMBL" id="EJL76070.1"/>
    </source>
</evidence>
<feature type="transmembrane region" description="Helical" evidence="1">
    <location>
        <begin position="48"/>
        <end position="70"/>
    </location>
</feature>
<feature type="transmembrane region" description="Helical" evidence="1">
    <location>
        <begin position="76"/>
        <end position="98"/>
    </location>
</feature>
<proteinExistence type="predicted"/>
<dbReference type="EMBL" id="AKJY01000002">
    <property type="protein sequence ID" value="EJL76070.1"/>
    <property type="molecule type" value="Genomic_DNA"/>
</dbReference>
<dbReference type="Proteomes" id="UP000007509">
    <property type="component" value="Unassembled WGS sequence"/>
</dbReference>
<feature type="transmembrane region" description="Helical" evidence="1">
    <location>
        <begin position="246"/>
        <end position="265"/>
    </location>
</feature>
<sequence length="375" mass="44252">MLFLNKSQNLNIMEKPSYSKNADETKLFNELRKKVNTRVEAIPENRDIYIKIKAVILPLIYFGLYFLAVFSAETSWVYISCFILMGISLVLIYLNLIHEAAHNNIYKSKKLNGLILHIFDLIGANSYIWKKRHIASHHAYPNVDGWDTDIEQSGLLLIVPWIKAKGVQKYQHLFFFLVYPLYLFNWMFIRDFRDFFDHERVILKTQGRIPAVEKIKMVSCKLFYFFYQIAVPVLFFKVSVGLALGAWALQVMAASIFALFVLLPLHPLPDNAFPRLDEKNGLPFSWLQHQFEVTNDLAENNWLVRNVLGNFNFHVAHHLFPNYSYMYYNEITEEIERFAKEHQLSYKRYPIFTALRKHVDLLRQNANNAYYILEE</sequence>
<keyword evidence="1" id="KW-0472">Membrane</keyword>